<gene>
    <name evidence="2" type="ORF">HD593_002056</name>
</gene>
<sequence length="436" mass="48371">MSVAVFLGPSLPLDEARRLLPGATYLPPARQADLVSLLDDPPAAIGLIDGEFHQARSVWHKEILLALERGVHVFGASSMGALRAAELERYGMVGVGTVFEQYACGRLTDDDEVALRYSHDDGRYVPLSEPMVNIRATLLAARAAGLPESLCELAEREAKALYYPDRCRRAVLDRLRASGAGPAEVAALDAFWREHPVDAKADDARALLDVLAAFAADPPPPRPPGEPVFRTAGLDTLHDRERRVRVDGREVALADIADAAQLWHRDAATANAAALDRGLVLVLADLLRIEPAEEDVGREIERWRIRHGHTSDDSFAAWLRRNHLDHDGFRDLAAGAARRRLLWRWLLYSRHVERSTRLVIDRLRWDDEYEPWARAAAEAGEAAEIEEELLFSADPTALARERGLSIDTDLATWAEEAGFNSPEHLLLALAREVRHP</sequence>
<comment type="caution">
    <text evidence="2">The sequence shown here is derived from an EMBL/GenBank/DDBJ whole genome shotgun (WGS) entry which is preliminary data.</text>
</comment>
<reference evidence="2 3" key="1">
    <citation type="submission" date="2020-08" db="EMBL/GenBank/DDBJ databases">
        <title>Sequencing the genomes of 1000 actinobacteria strains.</title>
        <authorList>
            <person name="Klenk H.-P."/>
        </authorList>
    </citation>
    <scope>NUCLEOTIDE SEQUENCE [LARGE SCALE GENOMIC DNA]</scope>
    <source>
        <strain evidence="2 3">DSM 43768</strain>
    </source>
</reference>
<evidence type="ECO:0000259" key="1">
    <source>
        <dbReference type="Pfam" id="PF07812"/>
    </source>
</evidence>
<accession>A0A7X0TXA7</accession>
<dbReference type="InterPro" id="IPR012924">
    <property type="entry name" value="TfuA_core"/>
</dbReference>
<dbReference type="RefSeq" id="WP_185101931.1">
    <property type="nucleotide sequence ID" value="NZ_BAAAXY010000216.1"/>
</dbReference>
<dbReference type="Pfam" id="PF07812">
    <property type="entry name" value="TfuA"/>
    <property type="match status" value="1"/>
</dbReference>
<proteinExistence type="predicted"/>
<keyword evidence="3" id="KW-1185">Reference proteome</keyword>
<dbReference type="AlphaFoldDB" id="A0A7X0TXA7"/>
<dbReference type="EMBL" id="JACHMI010000001">
    <property type="protein sequence ID" value="MBB6547261.1"/>
    <property type="molecule type" value="Genomic_DNA"/>
</dbReference>
<name>A0A7X0TXA7_9ACTN</name>
<feature type="domain" description="TfuA-like core" evidence="1">
    <location>
        <begin position="49"/>
        <end position="166"/>
    </location>
</feature>
<evidence type="ECO:0000313" key="2">
    <source>
        <dbReference type="EMBL" id="MBB6547261.1"/>
    </source>
</evidence>
<organism evidence="2 3">
    <name type="scientific">Nonomuraea rubra</name>
    <dbReference type="NCBI Taxonomy" id="46180"/>
    <lineage>
        <taxon>Bacteria</taxon>
        <taxon>Bacillati</taxon>
        <taxon>Actinomycetota</taxon>
        <taxon>Actinomycetes</taxon>
        <taxon>Streptosporangiales</taxon>
        <taxon>Streptosporangiaceae</taxon>
        <taxon>Nonomuraea</taxon>
    </lineage>
</organism>
<evidence type="ECO:0000313" key="3">
    <source>
        <dbReference type="Proteomes" id="UP000565579"/>
    </source>
</evidence>
<dbReference type="Proteomes" id="UP000565579">
    <property type="component" value="Unassembled WGS sequence"/>
</dbReference>
<protein>
    <recommendedName>
        <fullName evidence="1">TfuA-like core domain-containing protein</fullName>
    </recommendedName>
</protein>